<feature type="transmembrane region" description="Helical" evidence="15">
    <location>
        <begin position="30"/>
        <end position="47"/>
    </location>
</feature>
<dbReference type="AlphaFoldDB" id="A0A0F7SRS3"/>
<evidence type="ECO:0000259" key="16">
    <source>
        <dbReference type="Pfam" id="PF01435"/>
    </source>
</evidence>
<evidence type="ECO:0000256" key="6">
    <source>
        <dbReference type="ARBA" id="ARBA00022824"/>
    </source>
</evidence>
<dbReference type="InterPro" id="IPR032456">
    <property type="entry name" value="Peptidase_M48_N"/>
</dbReference>
<evidence type="ECO:0000256" key="9">
    <source>
        <dbReference type="ARBA" id="ARBA00023049"/>
    </source>
</evidence>
<feature type="transmembrane region" description="Helical" evidence="15">
    <location>
        <begin position="80"/>
        <end position="100"/>
    </location>
</feature>
<comment type="subcellular location">
    <subcellularLocation>
        <location evidence="1 15">Endoplasmic reticulum membrane</location>
        <topology evidence="1 15">Multi-pass membrane protein</topology>
    </subcellularLocation>
</comment>
<evidence type="ECO:0000256" key="13">
    <source>
        <dbReference type="PIRSR" id="PIRSR627057-1"/>
    </source>
</evidence>
<comment type="similarity">
    <text evidence="12 15">Belongs to the peptidase M48A family.</text>
</comment>
<keyword evidence="10 15" id="KW-0472">Membrane</keyword>
<evidence type="ECO:0000256" key="11">
    <source>
        <dbReference type="ARBA" id="ARBA00044456"/>
    </source>
</evidence>
<evidence type="ECO:0000256" key="15">
    <source>
        <dbReference type="RuleBase" id="RU366005"/>
    </source>
</evidence>
<feature type="binding site" evidence="14">
    <location>
        <position position="300"/>
    </location>
    <ligand>
        <name>Zn(2+)</name>
        <dbReference type="ChEBI" id="CHEBI:29105"/>
        <note>catalytic</note>
    </ligand>
</feature>
<comment type="catalytic activity">
    <reaction evidence="11 15">
        <text>Hydrolyzes the peptide bond -P2-(S-farnesyl or geranylgeranyl)C-P1'-P2'-P3'-COOH where P1' and P2' are amino acids with aliphatic side chains and P3' is any C-terminal residue.</text>
        <dbReference type="EC" id="3.4.24.84"/>
    </reaction>
</comment>
<feature type="binding site" evidence="14">
    <location>
        <position position="383"/>
    </location>
    <ligand>
        <name>Zn(2+)</name>
        <dbReference type="ChEBI" id="CHEBI:29105"/>
        <note>catalytic</note>
    </ligand>
</feature>
<evidence type="ECO:0000256" key="5">
    <source>
        <dbReference type="ARBA" id="ARBA00022801"/>
    </source>
</evidence>
<name>A0A0F7SRS3_PHARH</name>
<evidence type="ECO:0000256" key="12">
    <source>
        <dbReference type="ARBA" id="ARBA00060927"/>
    </source>
</evidence>
<evidence type="ECO:0000256" key="3">
    <source>
        <dbReference type="ARBA" id="ARBA00022692"/>
    </source>
</evidence>
<dbReference type="EMBL" id="LN483142">
    <property type="protein sequence ID" value="CED83190.1"/>
    <property type="molecule type" value="Genomic_DNA"/>
</dbReference>
<dbReference type="FunFam" id="3.30.2010.10:FF:000002">
    <property type="entry name" value="CAAX prenyl protease"/>
    <property type="match status" value="1"/>
</dbReference>
<dbReference type="Gene3D" id="3.30.2010.10">
    <property type="entry name" value="Metalloproteases ('zincins'), catalytic domain"/>
    <property type="match status" value="1"/>
</dbReference>
<keyword evidence="7 14" id="KW-0862">Zinc</keyword>
<dbReference type="Pfam" id="PF16491">
    <property type="entry name" value="Peptidase_M48_N"/>
    <property type="match status" value="1"/>
</dbReference>
<dbReference type="GO" id="GO:0071586">
    <property type="term" value="P:CAAX-box protein processing"/>
    <property type="evidence" value="ECO:0007669"/>
    <property type="project" value="UniProtKB-UniRule"/>
</dbReference>
<protein>
    <recommendedName>
        <fullName evidence="15">CAAX prenyl protease</fullName>
        <ecNumber evidence="15">3.4.24.84</ecNumber>
    </recommendedName>
</protein>
<feature type="transmembrane region" description="Helical" evidence="15">
    <location>
        <begin position="172"/>
        <end position="195"/>
    </location>
</feature>
<dbReference type="SMR" id="A0A0F7SRS3"/>
<evidence type="ECO:0000259" key="17">
    <source>
        <dbReference type="Pfam" id="PF16491"/>
    </source>
</evidence>
<evidence type="ECO:0000256" key="7">
    <source>
        <dbReference type="ARBA" id="ARBA00022833"/>
    </source>
</evidence>
<feature type="transmembrane region" description="Helical" evidence="15">
    <location>
        <begin position="201"/>
        <end position="221"/>
    </location>
</feature>
<proteinExistence type="inferred from homology"/>
<keyword evidence="8 15" id="KW-1133">Transmembrane helix</keyword>
<keyword evidence="9 15" id="KW-0482">Metalloprotease</keyword>
<keyword evidence="6 15" id="KW-0256">Endoplasmic reticulum</keyword>
<keyword evidence="2 15" id="KW-0645">Protease</keyword>
<dbReference type="InterPro" id="IPR027057">
    <property type="entry name" value="CAXX_Prtase_1"/>
</dbReference>
<evidence type="ECO:0000256" key="1">
    <source>
        <dbReference type="ARBA" id="ARBA00004477"/>
    </source>
</evidence>
<organism evidence="18">
    <name type="scientific">Phaffia rhodozyma</name>
    <name type="common">Yeast</name>
    <name type="synonym">Xanthophyllomyces dendrorhous</name>
    <dbReference type="NCBI Taxonomy" id="264483"/>
    <lineage>
        <taxon>Eukaryota</taxon>
        <taxon>Fungi</taxon>
        <taxon>Dikarya</taxon>
        <taxon>Basidiomycota</taxon>
        <taxon>Agaricomycotina</taxon>
        <taxon>Tremellomycetes</taxon>
        <taxon>Cystofilobasidiales</taxon>
        <taxon>Mrakiaceae</taxon>
        <taxon>Phaffia</taxon>
    </lineage>
</organism>
<feature type="binding site" evidence="14">
    <location>
        <position position="304"/>
    </location>
    <ligand>
        <name>Zn(2+)</name>
        <dbReference type="ChEBI" id="CHEBI:29105"/>
        <note>catalytic</note>
    </ligand>
</feature>
<dbReference type="GO" id="GO:0004222">
    <property type="term" value="F:metalloendopeptidase activity"/>
    <property type="evidence" value="ECO:0007669"/>
    <property type="project" value="UniProtKB-UniRule"/>
</dbReference>
<evidence type="ECO:0000313" key="18">
    <source>
        <dbReference type="EMBL" id="CED83190.1"/>
    </source>
</evidence>
<accession>A0A0F7SRS3</accession>
<dbReference type="InterPro" id="IPR001915">
    <property type="entry name" value="Peptidase_M48"/>
</dbReference>
<feature type="domain" description="CAAX prenyl protease 1 N-terminal" evidence="17">
    <location>
        <begin position="54"/>
        <end position="227"/>
    </location>
</feature>
<dbReference type="PANTHER" id="PTHR10120">
    <property type="entry name" value="CAAX PRENYL PROTEASE 1"/>
    <property type="match status" value="1"/>
</dbReference>
<dbReference type="GO" id="GO:0005789">
    <property type="term" value="C:endoplasmic reticulum membrane"/>
    <property type="evidence" value="ECO:0007669"/>
    <property type="project" value="UniProtKB-SubCell"/>
</dbReference>
<dbReference type="EC" id="3.4.24.84" evidence="15"/>
<evidence type="ECO:0000256" key="2">
    <source>
        <dbReference type="ARBA" id="ARBA00022670"/>
    </source>
</evidence>
<evidence type="ECO:0000256" key="14">
    <source>
        <dbReference type="PIRSR" id="PIRSR627057-2"/>
    </source>
</evidence>
<evidence type="ECO:0000256" key="10">
    <source>
        <dbReference type="ARBA" id="ARBA00023136"/>
    </source>
</evidence>
<dbReference type="CDD" id="cd07343">
    <property type="entry name" value="M48A_Zmpste24p_like"/>
    <property type="match status" value="1"/>
</dbReference>
<feature type="transmembrane region" description="Helical" evidence="15">
    <location>
        <begin position="126"/>
        <end position="151"/>
    </location>
</feature>
<evidence type="ECO:0000256" key="8">
    <source>
        <dbReference type="ARBA" id="ARBA00022989"/>
    </source>
</evidence>
<dbReference type="GO" id="GO:0046872">
    <property type="term" value="F:metal ion binding"/>
    <property type="evidence" value="ECO:0007669"/>
    <property type="project" value="UniProtKB-UniRule"/>
</dbReference>
<comment type="cofactor">
    <cofactor evidence="14 15">
        <name>Zn(2+)</name>
        <dbReference type="ChEBI" id="CHEBI:29105"/>
    </cofactor>
    <text evidence="14 15">Binds 1 zinc ion per subunit.</text>
</comment>
<dbReference type="Pfam" id="PF01435">
    <property type="entry name" value="Peptidase_M48"/>
    <property type="match status" value="1"/>
</dbReference>
<keyword evidence="4 14" id="KW-0479">Metal-binding</keyword>
<keyword evidence="3 15" id="KW-0812">Transmembrane</keyword>
<feature type="active site" evidence="13">
    <location>
        <position position="301"/>
    </location>
</feature>
<reference evidence="18" key="1">
    <citation type="submission" date="2014-08" db="EMBL/GenBank/DDBJ databases">
        <authorList>
            <person name="Sharma Rahul"/>
            <person name="Thines Marco"/>
        </authorList>
    </citation>
    <scope>NUCLEOTIDE SEQUENCE</scope>
</reference>
<feature type="active site" description="Proton donor" evidence="13">
    <location>
        <position position="387"/>
    </location>
</feature>
<feature type="domain" description="Peptidase M48" evidence="16">
    <location>
        <begin position="231"/>
        <end position="442"/>
    </location>
</feature>
<evidence type="ECO:0000256" key="4">
    <source>
        <dbReference type="ARBA" id="ARBA00022723"/>
    </source>
</evidence>
<keyword evidence="5 15" id="KW-0378">Hydrolase</keyword>
<comment type="function">
    <text evidence="15">Proteolytically removes the C-terminal three residues of farnesylated proteins.</text>
</comment>
<sequence length="466" mass="53018">MSPIIEFLATTVPGKLRDLASNPSTNYKGFVLWFSFAMWAFETYLILRQLPLYSKPPPPHAADLTPEEIKKSQDYGRDKAWLSLFSLAWSQGTGAALVYFDGFAKFWELSTSIVGPQREFSIINSLLYPTILTVAMTLPSIPLSLYSTFVVEQRHGFNKSTYTLFFTDLLKSQILTAAIGLPLLAGFLKIVDWAGDGFVKWLMIFLIIVQLFLATIFPTFIQPLFNKFTPLPEGPIREKVEALAHKLKFPLTHLYEIDGSKRSSHSNAYFFGLPWSKQIVIYDTLIQKSSAEEVEAVLAHELGHWAMAHPSKLLVMTQFHLLLTLSLLHLFLYNPHLLRSFNFPESTLSNPPVVVSFLLSQLIMSPLDQVFQLVVNIVTRKFEYDADKFACHIGGEEMGEQLKTALKKLHVTNSATLNNDWLYSAYHHNHPTLPERLDAMDAHMNEYFAQDRHLRLKQESGTKSEL</sequence>